<dbReference type="GO" id="GO:0008270">
    <property type="term" value="F:zinc ion binding"/>
    <property type="evidence" value="ECO:0007669"/>
    <property type="project" value="UniProtKB-KW"/>
</dbReference>
<dbReference type="EMBL" id="SMFV01000001">
    <property type="protein sequence ID" value="TCK06226.1"/>
    <property type="molecule type" value="Genomic_DNA"/>
</dbReference>
<evidence type="ECO:0000256" key="1">
    <source>
        <dbReference type="ARBA" id="ARBA00022723"/>
    </source>
</evidence>
<dbReference type="InterPro" id="IPR048489">
    <property type="entry name" value="DksA_N"/>
</dbReference>
<accession>A0A4V2PDR2</accession>
<feature type="domain" description="DnaK suppressor protein DksA N-terminal" evidence="7">
    <location>
        <begin position="11"/>
        <end position="81"/>
    </location>
</feature>
<evidence type="ECO:0000313" key="9">
    <source>
        <dbReference type="Proteomes" id="UP000295777"/>
    </source>
</evidence>
<evidence type="ECO:0000256" key="5">
    <source>
        <dbReference type="SAM" id="Coils"/>
    </source>
</evidence>
<dbReference type="InterPro" id="IPR037187">
    <property type="entry name" value="DnaK_N"/>
</dbReference>
<keyword evidence="3" id="KW-0862">Zinc</keyword>
<evidence type="ECO:0000256" key="2">
    <source>
        <dbReference type="ARBA" id="ARBA00022771"/>
    </source>
</evidence>
<evidence type="ECO:0000259" key="6">
    <source>
        <dbReference type="Pfam" id="PF01258"/>
    </source>
</evidence>
<evidence type="ECO:0000259" key="7">
    <source>
        <dbReference type="Pfam" id="PF21157"/>
    </source>
</evidence>
<keyword evidence="2" id="KW-0863">Zinc-finger</keyword>
<dbReference type="InterPro" id="IPR000962">
    <property type="entry name" value="Znf_DskA_TraR"/>
</dbReference>
<name>A0A4V2PDR2_9BACT</name>
<evidence type="ECO:0000256" key="4">
    <source>
        <dbReference type="PROSITE-ProRule" id="PRU00510"/>
    </source>
</evidence>
<evidence type="ECO:0000256" key="3">
    <source>
        <dbReference type="ARBA" id="ARBA00022833"/>
    </source>
</evidence>
<dbReference type="RefSeq" id="WP_132524572.1">
    <property type="nucleotide sequence ID" value="NZ_SMFV01000001.1"/>
</dbReference>
<sequence length="128" mass="15189">MKGNRCLTLEQLKELKEILEQKKREVLEDIKRGLEEQLNAEREVGDIVDMSTDEILRTFEMRIRDREAKYLKKVEKALQKIEEGTYGICENCGECIGYERLKLRPVAELCIKCKLEQENYERKFGEEE</sequence>
<dbReference type="Pfam" id="PF21157">
    <property type="entry name" value="DksA_N"/>
    <property type="match status" value="1"/>
</dbReference>
<dbReference type="AlphaFoldDB" id="A0A4V2PDR2"/>
<gene>
    <name evidence="8" type="ORF">CLV27_0027</name>
</gene>
<comment type="caution">
    <text evidence="8">The sequence shown here is derived from an EMBL/GenBank/DDBJ whole genome shotgun (WGS) entry which is preliminary data.</text>
</comment>
<feature type="zinc finger region" description="dksA C4-type" evidence="4">
    <location>
        <begin position="89"/>
        <end position="113"/>
    </location>
</feature>
<keyword evidence="9" id="KW-1185">Reference proteome</keyword>
<dbReference type="Gene3D" id="1.20.120.910">
    <property type="entry name" value="DksA, coiled-coil domain"/>
    <property type="match status" value="1"/>
</dbReference>
<dbReference type="SUPFAM" id="SSF109635">
    <property type="entry name" value="DnaK suppressor protein DksA, alpha-hairpin domain"/>
    <property type="match status" value="1"/>
</dbReference>
<dbReference type="Pfam" id="PF01258">
    <property type="entry name" value="zf-dskA_traR"/>
    <property type="match status" value="1"/>
</dbReference>
<keyword evidence="5" id="KW-0175">Coiled coil</keyword>
<dbReference type="PANTHER" id="PTHR33823">
    <property type="entry name" value="RNA POLYMERASE-BINDING TRANSCRIPTION FACTOR DKSA-RELATED"/>
    <property type="match status" value="1"/>
</dbReference>
<organism evidence="8 9">
    <name type="scientific">Phorcysia thermohydrogeniphila</name>
    <dbReference type="NCBI Taxonomy" id="936138"/>
    <lineage>
        <taxon>Bacteria</taxon>
        <taxon>Pseudomonadati</taxon>
        <taxon>Aquificota</taxon>
        <taxon>Aquificia</taxon>
        <taxon>Desulfurobacteriales</taxon>
        <taxon>Desulfurobacteriaceae</taxon>
        <taxon>Phorcysia</taxon>
    </lineage>
</organism>
<dbReference type="Proteomes" id="UP000295777">
    <property type="component" value="Unassembled WGS sequence"/>
</dbReference>
<dbReference type="SUPFAM" id="SSF57716">
    <property type="entry name" value="Glucocorticoid receptor-like (DNA-binding domain)"/>
    <property type="match status" value="1"/>
</dbReference>
<evidence type="ECO:0000313" key="8">
    <source>
        <dbReference type="EMBL" id="TCK06226.1"/>
    </source>
</evidence>
<dbReference type="InterPro" id="IPR020458">
    <property type="entry name" value="Znf_DskA_TraR_CS"/>
</dbReference>
<proteinExistence type="predicted"/>
<reference evidence="8 9" key="1">
    <citation type="submission" date="2019-03" db="EMBL/GenBank/DDBJ databases">
        <title>Genomic Encyclopedia of Archaeal and Bacterial Type Strains, Phase II (KMG-II): from individual species to whole genera.</title>
        <authorList>
            <person name="Goeker M."/>
        </authorList>
    </citation>
    <scope>NUCLEOTIDE SEQUENCE [LARGE SCALE GENOMIC DNA]</scope>
    <source>
        <strain evidence="8 9">DSM 24425</strain>
    </source>
</reference>
<dbReference type="OrthoDB" id="9811543at2"/>
<dbReference type="PROSITE" id="PS51128">
    <property type="entry name" value="ZF_DKSA_2"/>
    <property type="match status" value="1"/>
</dbReference>
<feature type="domain" description="Zinc finger DksA/TraR C4-type" evidence="6">
    <location>
        <begin position="84"/>
        <end position="118"/>
    </location>
</feature>
<dbReference type="PANTHER" id="PTHR33823:SF2">
    <property type="entry name" value="RNA POLYMERASE-BINDING TRANSCRIPTION FACTOR DKSA"/>
    <property type="match status" value="1"/>
</dbReference>
<feature type="coiled-coil region" evidence="5">
    <location>
        <begin position="9"/>
        <end position="44"/>
    </location>
</feature>
<dbReference type="PROSITE" id="PS01102">
    <property type="entry name" value="ZF_DKSA_1"/>
    <property type="match status" value="1"/>
</dbReference>
<protein>
    <submittedName>
        <fullName evidence="8">TraR/DksA family transcriptional regulator</fullName>
    </submittedName>
</protein>
<keyword evidence="1" id="KW-0479">Metal-binding</keyword>